<accession>A0A139M5X0</accession>
<sequence>MSKNIKTAITNFSQLRVSHAQLIRHFLMLALQARFPTSNNSQLFEQSITAEWILMRL</sequence>
<proteinExistence type="predicted"/>
<gene>
    <name evidence="1" type="ORF">SGADD02_02304</name>
</gene>
<organism evidence="1 2">
    <name type="scientific">Streptococcus gallolyticus</name>
    <dbReference type="NCBI Taxonomy" id="315405"/>
    <lineage>
        <taxon>Bacteria</taxon>
        <taxon>Bacillati</taxon>
        <taxon>Bacillota</taxon>
        <taxon>Bacilli</taxon>
        <taxon>Lactobacillales</taxon>
        <taxon>Streptococcaceae</taxon>
        <taxon>Streptococcus</taxon>
    </lineage>
</organism>
<comment type="caution">
    <text evidence="1">The sequence shown here is derived from an EMBL/GenBank/DDBJ whole genome shotgun (WGS) entry which is preliminary data.</text>
</comment>
<reference evidence="1 2" key="1">
    <citation type="submission" date="2016-01" db="EMBL/GenBank/DDBJ databases">
        <title>Highly variable Streptococcus oralis are common among viridans streptococci isolated from primates.</title>
        <authorList>
            <person name="Denapaite D."/>
            <person name="Rieger M."/>
            <person name="Koendgen S."/>
            <person name="Brueckner R."/>
            <person name="Ochigava I."/>
            <person name="Kappeler P."/>
            <person name="Maetz-Rensing K."/>
            <person name="Leendertz F."/>
            <person name="Hakenbeck R."/>
        </authorList>
    </citation>
    <scope>NUCLEOTIDE SEQUENCE [LARGE SCALE GENOMIC DNA]</scope>
    <source>
        <strain evidence="1 2">DD02</strain>
    </source>
</reference>
<evidence type="ECO:0000313" key="1">
    <source>
        <dbReference type="EMBL" id="KXT59029.1"/>
    </source>
</evidence>
<name>A0A139M5X0_9STRE</name>
<dbReference type="Proteomes" id="UP000070198">
    <property type="component" value="Unassembled WGS sequence"/>
</dbReference>
<dbReference type="PATRIC" id="fig|315405.11.peg.2806"/>
<dbReference type="EMBL" id="LQOF01000614">
    <property type="protein sequence ID" value="KXT59029.1"/>
    <property type="molecule type" value="Genomic_DNA"/>
</dbReference>
<evidence type="ECO:0000313" key="2">
    <source>
        <dbReference type="Proteomes" id="UP000070198"/>
    </source>
</evidence>
<dbReference type="AlphaFoldDB" id="A0A139M5X0"/>
<protein>
    <submittedName>
        <fullName evidence="1">Uncharacterized protein</fullName>
    </submittedName>
</protein>